<accession>A0AAN7MJM3</accession>
<evidence type="ECO:0000313" key="12">
    <source>
        <dbReference type="Proteomes" id="UP001333110"/>
    </source>
</evidence>
<feature type="binding site" evidence="10">
    <location>
        <position position="57"/>
    </location>
    <ligand>
        <name>Fe cation</name>
        <dbReference type="ChEBI" id="CHEBI:24875"/>
        <label>1</label>
    </ligand>
</feature>
<dbReference type="PANTHER" id="PTHR12697">
    <property type="entry name" value="PBS LYASE HEAT-LIKE PROTEIN"/>
    <property type="match status" value="1"/>
</dbReference>
<evidence type="ECO:0000256" key="8">
    <source>
        <dbReference type="ARBA" id="ARBA00023256"/>
    </source>
</evidence>
<evidence type="ECO:0000256" key="5">
    <source>
        <dbReference type="ARBA" id="ARBA00023002"/>
    </source>
</evidence>
<dbReference type="InterPro" id="IPR004155">
    <property type="entry name" value="PBS_lyase_HEAT"/>
</dbReference>
<evidence type="ECO:0000256" key="1">
    <source>
        <dbReference type="ARBA" id="ARBA00000068"/>
    </source>
</evidence>
<proteinExistence type="inferred from homology"/>
<name>A0AAN7MJM3_MYCAM</name>
<dbReference type="InterPro" id="IPR011989">
    <property type="entry name" value="ARM-like"/>
</dbReference>
<feature type="binding site" evidence="10">
    <location>
        <position position="56"/>
    </location>
    <ligand>
        <name>Fe cation</name>
        <dbReference type="ChEBI" id="CHEBI:24875"/>
        <label>1</label>
    </ligand>
</feature>
<feature type="binding site" evidence="10">
    <location>
        <position position="432"/>
    </location>
    <ligand>
        <name>Fe cation</name>
        <dbReference type="ChEBI" id="CHEBI:24875"/>
        <label>2</label>
    </ligand>
</feature>
<sequence length="493" mass="53252">MVTEEEVEAIGRTLVDAAQPLPARFRALFTLRNLGGRAAVDWISRAFGDGSALLKHELAYCLGQMQDEAAIPVLIRVLEDTGQEPMVRHEAGEALGAIGNPKVLDILKRYSEDPVVEVAETCQLAVRRLEWLQENKQEPGASPYLSVDPAPPAEETDVAKLRETLLDESCTLFDRYRAMFALRNLGGQAAVLALADGPLSLWVRVEEGTVCNIGLGATGLTWWDLASGCRGPGKSEAANLILGFGNSSGEGSECLLSGEGADHSPGTVWTHPKGSGRGSPAIWDKPRACLHHETRCTGIRELLLWLFGPAAWEGLRLWLCCRICPRRIAVVGQGPWAAQAPQGRVVTTSSNPQASLPHASPDFWVGGSGQASQCTLGAAAAHSRLLLTGLRSGSALFRHEIGYVLGQMQDEACVPQLTATLRSRAESPMVRHECAEALGSITRPSCLETLRAFARDEERVVRESCEVALDMYEYENGTQFQYADGLCKLQASA</sequence>
<evidence type="ECO:0000256" key="3">
    <source>
        <dbReference type="ARBA" id="ARBA00022723"/>
    </source>
</evidence>
<evidence type="ECO:0000256" key="9">
    <source>
        <dbReference type="ARBA" id="ARBA00045876"/>
    </source>
</evidence>
<feature type="binding site" evidence="10">
    <location>
        <position position="90"/>
    </location>
    <ligand>
        <name>Fe cation</name>
        <dbReference type="ChEBI" id="CHEBI:24875"/>
        <label>1</label>
    </ligand>
</feature>
<dbReference type="HAMAP" id="MF_03101">
    <property type="entry name" value="Deoxyhypusine_hydroxylase"/>
    <property type="match status" value="1"/>
</dbReference>
<protein>
    <recommendedName>
        <fullName evidence="10">Deoxyhypusine hydroxylase</fullName>
        <shortName evidence="10">DOHH</shortName>
        <ecNumber evidence="10">1.14.99.29</ecNumber>
    </recommendedName>
    <alternativeName>
        <fullName evidence="10">Deoxyhypusine dioxygenase</fullName>
    </alternativeName>
    <alternativeName>
        <fullName evidence="10">Deoxyhypusine monooxygenase</fullName>
    </alternativeName>
</protein>
<dbReference type="EC" id="1.14.99.29" evidence="10"/>
<dbReference type="Proteomes" id="UP001333110">
    <property type="component" value="Unassembled WGS sequence"/>
</dbReference>
<dbReference type="Pfam" id="PF03130">
    <property type="entry name" value="HEAT_PBS"/>
    <property type="match status" value="1"/>
</dbReference>
<keyword evidence="5 10" id="KW-0560">Oxidoreductase</keyword>
<dbReference type="InterPro" id="IPR016024">
    <property type="entry name" value="ARM-type_fold"/>
</dbReference>
<keyword evidence="8 10" id="KW-0386">Hypusine biosynthesis</keyword>
<keyword evidence="7 10" id="KW-0503">Monooxygenase</keyword>
<evidence type="ECO:0000256" key="10">
    <source>
        <dbReference type="HAMAP-Rule" id="MF_03101"/>
    </source>
</evidence>
<organism evidence="11 12">
    <name type="scientific">Mycteria americana</name>
    <name type="common">Wood stork</name>
    <dbReference type="NCBI Taxonomy" id="33587"/>
    <lineage>
        <taxon>Eukaryota</taxon>
        <taxon>Metazoa</taxon>
        <taxon>Chordata</taxon>
        <taxon>Craniata</taxon>
        <taxon>Vertebrata</taxon>
        <taxon>Euteleostomi</taxon>
        <taxon>Archelosauria</taxon>
        <taxon>Archosauria</taxon>
        <taxon>Dinosauria</taxon>
        <taxon>Saurischia</taxon>
        <taxon>Theropoda</taxon>
        <taxon>Coelurosauria</taxon>
        <taxon>Aves</taxon>
        <taxon>Neognathae</taxon>
        <taxon>Neoaves</taxon>
        <taxon>Aequornithes</taxon>
        <taxon>Ciconiiformes</taxon>
        <taxon>Ciconiidae</taxon>
        <taxon>Mycteria</taxon>
    </lineage>
</organism>
<keyword evidence="4" id="KW-0677">Repeat</keyword>
<feature type="binding site" evidence="10">
    <location>
        <position position="433"/>
    </location>
    <ligand>
        <name>Fe cation</name>
        <dbReference type="ChEBI" id="CHEBI:24875"/>
        <label>2</label>
    </ligand>
</feature>
<comment type="function">
    <text evidence="10">Catalyzes the hydroxylation of the N(6)-(4-aminobutyl)-L-lysine intermediate to form hypusine, an essential post-translational modification only found in mature eIF-5A factor.</text>
</comment>
<dbReference type="GO" id="GO:0019135">
    <property type="term" value="F:deoxyhypusine monooxygenase activity"/>
    <property type="evidence" value="ECO:0007669"/>
    <property type="project" value="UniProtKB-UniRule"/>
</dbReference>
<dbReference type="EMBL" id="JAUNZN010000026">
    <property type="protein sequence ID" value="KAK4807900.1"/>
    <property type="molecule type" value="Genomic_DNA"/>
</dbReference>
<reference evidence="11 12" key="1">
    <citation type="journal article" date="2023" name="J. Hered.">
        <title>Chromosome-level genome of the wood stork (Mycteria americana) provides insight into avian chromosome evolution.</title>
        <authorList>
            <person name="Flamio R. Jr."/>
            <person name="Ramstad K.M."/>
        </authorList>
    </citation>
    <scope>NUCLEOTIDE SEQUENCE [LARGE SCALE GENOMIC DNA]</scope>
    <source>
        <strain evidence="11">JAX WOST 10</strain>
    </source>
</reference>
<evidence type="ECO:0000256" key="2">
    <source>
        <dbReference type="ARBA" id="ARBA00005041"/>
    </source>
</evidence>
<dbReference type="FunFam" id="1.25.10.10:FF:000099">
    <property type="entry name" value="Deoxyhypusine hydroxylase"/>
    <property type="match status" value="1"/>
</dbReference>
<evidence type="ECO:0000256" key="6">
    <source>
        <dbReference type="ARBA" id="ARBA00023004"/>
    </source>
</evidence>
<keyword evidence="6 10" id="KW-0408">Iron</keyword>
<dbReference type="SUPFAM" id="SSF48371">
    <property type="entry name" value="ARM repeat"/>
    <property type="match status" value="1"/>
</dbReference>
<comment type="cofactor">
    <cofactor evidence="10">
        <name>Fe(2+)</name>
        <dbReference type="ChEBI" id="CHEBI:29033"/>
    </cofactor>
    <text evidence="10">Binds 2 Fe(2+) ions per subunit.</text>
</comment>
<keyword evidence="3 10" id="KW-0479">Metal-binding</keyword>
<dbReference type="SMART" id="SM00567">
    <property type="entry name" value="EZ_HEAT"/>
    <property type="match status" value="6"/>
</dbReference>
<keyword evidence="12" id="KW-1185">Reference proteome</keyword>
<comment type="similarity">
    <text evidence="10">Belongs to the deoxyhypusine hydroxylase family.</text>
</comment>
<dbReference type="InterPro" id="IPR027517">
    <property type="entry name" value="Deoxyhypusine_hydroxylase"/>
</dbReference>
<feature type="binding site" evidence="10">
    <location>
        <position position="89"/>
    </location>
    <ligand>
        <name>Fe cation</name>
        <dbReference type="ChEBI" id="CHEBI:24875"/>
        <label>1</label>
    </ligand>
</feature>
<feature type="binding site" evidence="10">
    <location>
        <position position="399"/>
    </location>
    <ligand>
        <name>Fe cation</name>
        <dbReference type="ChEBI" id="CHEBI:24875"/>
        <label>2</label>
    </ligand>
</feature>
<dbReference type="Pfam" id="PF13646">
    <property type="entry name" value="HEAT_2"/>
    <property type="match status" value="2"/>
</dbReference>
<comment type="function">
    <text evidence="9">Catalyzes the hydroxylation of the N(6)-(4-aminobutyl)-L-lysine intermediate produced by deoxyhypusine synthase/DHPS on a critical lysine of the eukaryotic translation initiation factor 5A/eIF-5A. This is the second step of the post-translational modification of that lysine into an unusual amino acid residue named hypusine. Hypusination is unique to mature eIF-5A factor and is essential for its function.</text>
</comment>
<dbReference type="PANTHER" id="PTHR12697:SF5">
    <property type="entry name" value="DEOXYHYPUSINE HYDROXYLASE"/>
    <property type="match status" value="1"/>
</dbReference>
<evidence type="ECO:0000313" key="11">
    <source>
        <dbReference type="EMBL" id="KAK4807900.1"/>
    </source>
</evidence>
<comment type="pathway">
    <text evidence="2 10">Protein modification; eIF5A hypusination.</text>
</comment>
<comment type="catalytic activity">
    <reaction evidence="1 10">
        <text>[eIF5A protein]-deoxyhypusine + AH2 + O2 = [eIF5A protein]-hypusine + A + H2O</text>
        <dbReference type="Rhea" id="RHEA:14101"/>
        <dbReference type="Rhea" id="RHEA-COMP:10144"/>
        <dbReference type="Rhea" id="RHEA-COMP:12592"/>
        <dbReference type="ChEBI" id="CHEBI:13193"/>
        <dbReference type="ChEBI" id="CHEBI:15377"/>
        <dbReference type="ChEBI" id="CHEBI:15379"/>
        <dbReference type="ChEBI" id="CHEBI:17499"/>
        <dbReference type="ChEBI" id="CHEBI:82657"/>
        <dbReference type="ChEBI" id="CHEBI:91175"/>
        <dbReference type="EC" id="1.14.99.29"/>
    </reaction>
</comment>
<dbReference type="AlphaFoldDB" id="A0AAN7MJM3"/>
<evidence type="ECO:0000256" key="7">
    <source>
        <dbReference type="ARBA" id="ARBA00023033"/>
    </source>
</evidence>
<evidence type="ECO:0000256" key="4">
    <source>
        <dbReference type="ARBA" id="ARBA00022737"/>
    </source>
</evidence>
<feature type="binding site" evidence="10">
    <location>
        <position position="400"/>
    </location>
    <ligand>
        <name>Fe cation</name>
        <dbReference type="ChEBI" id="CHEBI:24875"/>
        <label>2</label>
    </ligand>
</feature>
<dbReference type="Gene3D" id="1.25.10.10">
    <property type="entry name" value="Leucine-rich Repeat Variant"/>
    <property type="match status" value="2"/>
</dbReference>
<gene>
    <name evidence="10" type="primary">DOHH</name>
    <name evidence="11" type="ORF">QYF61_011765</name>
</gene>
<comment type="caution">
    <text evidence="11">The sequence shown here is derived from an EMBL/GenBank/DDBJ whole genome shotgun (WGS) entry which is preliminary data.</text>
</comment>
<dbReference type="GO" id="GO:0046872">
    <property type="term" value="F:metal ion binding"/>
    <property type="evidence" value="ECO:0007669"/>
    <property type="project" value="UniProtKB-KW"/>
</dbReference>